<dbReference type="PANTHER" id="PTHR43749:SF2">
    <property type="entry name" value="RNA-SPLICING LIGASE RTCB"/>
    <property type="match status" value="1"/>
</dbReference>
<dbReference type="PATRIC" id="fig|1675527.3.peg.2677"/>
<dbReference type="GO" id="GO:0006396">
    <property type="term" value="P:RNA processing"/>
    <property type="evidence" value="ECO:0007669"/>
    <property type="project" value="InterPro"/>
</dbReference>
<dbReference type="EC" id="6.5.1.8" evidence="1"/>
<comment type="catalytic activity">
    <reaction evidence="8">
        <text>a 3'-end 3'-phospho-ribonucleotide-RNA + a 5'-end dephospho-ribonucleoside-RNA + GTP = a ribonucleotidyl-ribonucleotide-RNA + GMP + diphosphate</text>
        <dbReference type="Rhea" id="RHEA:68076"/>
        <dbReference type="Rhea" id="RHEA-COMP:10463"/>
        <dbReference type="Rhea" id="RHEA-COMP:13936"/>
        <dbReference type="Rhea" id="RHEA-COMP:17355"/>
        <dbReference type="ChEBI" id="CHEBI:33019"/>
        <dbReference type="ChEBI" id="CHEBI:37565"/>
        <dbReference type="ChEBI" id="CHEBI:58115"/>
        <dbReference type="ChEBI" id="CHEBI:83062"/>
        <dbReference type="ChEBI" id="CHEBI:138284"/>
        <dbReference type="ChEBI" id="CHEBI:173118"/>
        <dbReference type="EC" id="6.5.1.8"/>
    </reaction>
</comment>
<dbReference type="InterPro" id="IPR001233">
    <property type="entry name" value="RtcB"/>
</dbReference>
<evidence type="ECO:0000256" key="6">
    <source>
        <dbReference type="ARBA" id="ARBA00023134"/>
    </source>
</evidence>
<evidence type="ECO:0000256" key="2">
    <source>
        <dbReference type="ARBA" id="ARBA00022598"/>
    </source>
</evidence>
<dbReference type="GO" id="GO:0005525">
    <property type="term" value="F:GTP binding"/>
    <property type="evidence" value="ECO:0007669"/>
    <property type="project" value="UniProtKB-KW"/>
</dbReference>
<name>A0A0J9E4C9_9RHOB</name>
<keyword evidence="7 11" id="KW-0464">Manganese</keyword>
<feature type="binding site" evidence="11">
    <location>
        <position position="204"/>
    </location>
    <ligand>
        <name>Mn(2+)</name>
        <dbReference type="ChEBI" id="CHEBI:29035"/>
        <label>1</label>
    </ligand>
</feature>
<comment type="caution">
    <text evidence="12">The sequence shown here is derived from an EMBL/GenBank/DDBJ whole genome shotgun (WGS) entry which is preliminary data.</text>
</comment>
<dbReference type="GO" id="GO:0006281">
    <property type="term" value="P:DNA repair"/>
    <property type="evidence" value="ECO:0007669"/>
    <property type="project" value="TreeGrafter"/>
</dbReference>
<feature type="binding site" evidence="10">
    <location>
        <begin position="364"/>
        <end position="367"/>
    </location>
    <ligand>
        <name>GMP</name>
        <dbReference type="ChEBI" id="CHEBI:58115"/>
    </ligand>
</feature>
<dbReference type="STRING" id="1675527.AIOL_002552"/>
<evidence type="ECO:0000256" key="7">
    <source>
        <dbReference type="ARBA" id="ARBA00023211"/>
    </source>
</evidence>
<evidence type="ECO:0000256" key="10">
    <source>
        <dbReference type="PIRSR" id="PIRSR601233-2"/>
    </source>
</evidence>
<evidence type="ECO:0000256" key="9">
    <source>
        <dbReference type="PIRSR" id="PIRSR601233-1"/>
    </source>
</evidence>
<dbReference type="AlphaFoldDB" id="A0A0J9E4C9"/>
<dbReference type="PANTHER" id="PTHR43749">
    <property type="entry name" value="RNA-SPLICING LIGASE RTCB"/>
    <property type="match status" value="1"/>
</dbReference>
<gene>
    <name evidence="12" type="ORF">AIOL_002552</name>
</gene>
<organism evidence="12 13">
    <name type="scientific">Candidatus Rhodobacter oscarellae</name>
    <dbReference type="NCBI Taxonomy" id="1675527"/>
    <lineage>
        <taxon>Bacteria</taxon>
        <taxon>Pseudomonadati</taxon>
        <taxon>Pseudomonadota</taxon>
        <taxon>Alphaproteobacteria</taxon>
        <taxon>Rhodobacterales</taxon>
        <taxon>Rhodobacter group</taxon>
        <taxon>Rhodobacter</taxon>
    </lineage>
</organism>
<dbReference type="GO" id="GO:0170057">
    <property type="term" value="F:RNA ligase (GTP) activity"/>
    <property type="evidence" value="ECO:0007669"/>
    <property type="project" value="UniProtKB-EC"/>
</dbReference>
<evidence type="ECO:0000313" key="13">
    <source>
        <dbReference type="Proteomes" id="UP000037178"/>
    </source>
</evidence>
<dbReference type="Proteomes" id="UP000037178">
    <property type="component" value="Unassembled WGS sequence"/>
</dbReference>
<dbReference type="InterPro" id="IPR036025">
    <property type="entry name" value="RtcB-like_sf"/>
</dbReference>
<dbReference type="Gene3D" id="3.90.1860.10">
    <property type="entry name" value="tRNA-splicing ligase RtcB"/>
    <property type="match status" value="1"/>
</dbReference>
<evidence type="ECO:0000256" key="1">
    <source>
        <dbReference type="ARBA" id="ARBA00012726"/>
    </source>
</evidence>
<keyword evidence="4 10" id="KW-0547">Nucleotide-binding</keyword>
<evidence type="ECO:0000256" key="4">
    <source>
        <dbReference type="ARBA" id="ARBA00022741"/>
    </source>
</evidence>
<protein>
    <recommendedName>
        <fullName evidence="1">3'-phosphate/5'-hydroxy nucleic acid ligase</fullName>
        <ecNumber evidence="1">6.5.1.8</ecNumber>
    </recommendedName>
</protein>
<dbReference type="GO" id="GO:0030145">
    <property type="term" value="F:manganese ion binding"/>
    <property type="evidence" value="ECO:0007669"/>
    <property type="project" value="TreeGrafter"/>
</dbReference>
<dbReference type="Pfam" id="PF01139">
    <property type="entry name" value="RtcB"/>
    <property type="match status" value="1"/>
</dbReference>
<dbReference type="EMBL" id="LFTY01000002">
    <property type="protein sequence ID" value="KMW57587.1"/>
    <property type="molecule type" value="Genomic_DNA"/>
</dbReference>
<dbReference type="RefSeq" id="WP_049643298.1">
    <property type="nucleotide sequence ID" value="NZ_LFTY01000002.1"/>
</dbReference>
<reference evidence="12 13" key="1">
    <citation type="submission" date="2015-06" db="EMBL/GenBank/DDBJ databases">
        <title>Draft genome sequence of an Alphaproteobacteria species associated to the Mediterranean sponge Oscarella lobularis.</title>
        <authorList>
            <person name="Jourda C."/>
            <person name="Santini S."/>
            <person name="Claverie J.-M."/>
        </authorList>
    </citation>
    <scope>NUCLEOTIDE SEQUENCE [LARGE SCALE GENOMIC DNA]</scope>
    <source>
        <strain evidence="12">IGS</strain>
    </source>
</reference>
<keyword evidence="13" id="KW-1185">Reference proteome</keyword>
<feature type="binding site" evidence="11">
    <location>
        <position position="222"/>
    </location>
    <ligand>
        <name>Mn(2+)</name>
        <dbReference type="ChEBI" id="CHEBI:29035"/>
        <label>2</label>
    </ligand>
</feature>
<sequence>MTTNITGKDLIDLGFEQGRELGAALERVRVLGLEGQALADWVNANKPAPKLKPQVAPEIQFNLEAETEAEEENVAKVRETMDVLMRTPTLRAGAVMPDACPAGPVGTIPVGGVVAAQNAIHPGMHSADICCSVMVTEFEDAQPKDILDAVHKVTHFGPGGRPNGMRYTMSPELYDAFRENSFLNDKKILQAALEHLGTQGDGNHFAYAGTSSANGTTCLVTHHGSRGPGASLYKLGMRAAEAWRKKLSTGVLKQNAWIPADTDEGEAYWQALQLIRKWTKGNHNCLHQAAAQVAGKDVRERFWNEHNFVFRKGDMFYHAKGATPVDTEMLPDTNGTQIVPLNMAEPVLLIRGAVTDRNLGFAPHGAGRNFSRSAHKRALGERSEAEIFAAETQGIDARFYSGNIDTSELPSAYKPAATVRAQMAKFGLADVVDEIVPYGSIMAGDWERDAPWRKKAAAKRAARQTGGPGDG</sequence>
<dbReference type="GO" id="GO:0003909">
    <property type="term" value="F:DNA ligase activity"/>
    <property type="evidence" value="ECO:0007669"/>
    <property type="project" value="TreeGrafter"/>
</dbReference>
<dbReference type="SUPFAM" id="SSF103365">
    <property type="entry name" value="Hypothetical protein PH1602"/>
    <property type="match status" value="1"/>
</dbReference>
<feature type="active site" description="GMP-histidine intermediate" evidence="9">
    <location>
        <position position="364"/>
    </location>
</feature>
<evidence type="ECO:0000256" key="3">
    <source>
        <dbReference type="ARBA" id="ARBA00022723"/>
    </source>
</evidence>
<evidence type="ECO:0000256" key="11">
    <source>
        <dbReference type="PIRSR" id="PIRSR601233-3"/>
    </source>
</evidence>
<proteinExistence type="predicted"/>
<accession>A0A0J9E4C9</accession>
<dbReference type="GO" id="GO:0042245">
    <property type="term" value="P:RNA repair"/>
    <property type="evidence" value="ECO:0007669"/>
    <property type="project" value="UniProtKB-KW"/>
</dbReference>
<keyword evidence="6 10" id="KW-0342">GTP-binding</keyword>
<dbReference type="InterPro" id="IPR052915">
    <property type="entry name" value="RtcB-like"/>
</dbReference>
<keyword evidence="5" id="KW-0692">RNA repair</keyword>
<feature type="binding site" evidence="10">
    <location>
        <begin position="340"/>
        <end position="343"/>
    </location>
    <ligand>
        <name>GMP</name>
        <dbReference type="ChEBI" id="CHEBI:58115"/>
    </ligand>
</feature>
<comment type="cofactor">
    <cofactor evidence="11">
        <name>Mn(2+)</name>
        <dbReference type="ChEBI" id="CHEBI:29035"/>
    </cofactor>
    <text evidence="11">Binds 2 manganese ions per subunit.</text>
</comment>
<evidence type="ECO:0000313" key="12">
    <source>
        <dbReference type="EMBL" id="KMW57587.1"/>
    </source>
</evidence>
<evidence type="ECO:0000256" key="8">
    <source>
        <dbReference type="ARBA" id="ARBA00047746"/>
    </source>
</evidence>
<evidence type="ECO:0000256" key="5">
    <source>
        <dbReference type="ARBA" id="ARBA00022800"/>
    </source>
</evidence>
<dbReference type="OrthoDB" id="9802323at2"/>
<keyword evidence="2" id="KW-0436">Ligase</keyword>
<keyword evidence="3 11" id="KW-0479">Metal-binding</keyword>